<dbReference type="GO" id="GO:0061061">
    <property type="term" value="P:muscle structure development"/>
    <property type="evidence" value="ECO:0007669"/>
    <property type="project" value="UniProtKB-ARBA"/>
</dbReference>
<feature type="region of interest" description="Disordered" evidence="11">
    <location>
        <begin position="1159"/>
        <end position="1188"/>
    </location>
</feature>
<evidence type="ECO:0000256" key="4">
    <source>
        <dbReference type="ARBA" id="ARBA00022771"/>
    </source>
</evidence>
<dbReference type="PANTHER" id="PTHR23233">
    <property type="entry name" value="SAL-LIKE PROTEIN"/>
    <property type="match status" value="1"/>
</dbReference>
<keyword evidence="14" id="KW-1185">Reference proteome</keyword>
<comment type="caution">
    <text evidence="13">The sequence shown here is derived from an EMBL/GenBank/DDBJ whole genome shotgun (WGS) entry which is preliminary data.</text>
</comment>
<sequence length="1242" mass="133705">MSALEGVNQSQNQTSNPSSVATPSKRKQAKPQRIEDKVDEKSTDSGLPTLKSAAKEKSKQPNGRPNESASVSPVSIEEQFRNSLQRSKLLLTSKIAPGAPDLTPPSSSTTSPPNNQLNSSAEFATDSSSPPPVPSMPTFSMLKNASAHLAALANEGSLLNGSAQNSRIGQDISTMGSALPPQFAYYSQQLMEMLRANLEGPYPEHFLRLLNQQAELKSEEAAQEESLSENFDHSPSGSSASSPDNTIMPALSDFSETKATFPRSKSVLADRNFDMSSSRRESDCRSLPATLSFPQYFEKGEEISEELEVEIARKSDVTSEDSPADFSMGNKSDQSHVAKFDLASLFNNYSTSSLLSPPPELMSHFYTTTECKSRKDPNTSQNGSEPNGSALDLSLTSEQTGSSQDAKRKRRRSRSPKESPEKQAKAGGTPPPQLTLPPFMPQAFGLPPHLLPPLPAAFASQHSMMSPTTSMPNPMFMPPQAFYNPSTSDSMNKSNSQAHITPPHLLGPMILAANTAGGRSASEQQDSDDDWESMMEVNCSDEAEKIRALVGDKAVPVTDSNQCVICRRVLSCKSALQMHYRTHTGERPFKCKICQRAFTTKGNLKTHMGVHKSKHSFRTHSVNGLGRAPNAGFAAAFGGMGQHQCPICQKKFFSPQLLQQHILGQHTSQLARNGMFPLPPHMLTSPSSSLSQSQHPNPFLGTPPSFEALMNHSFNMEQLAQKKKSPEPAGSTSSVGDAQSTHTSTPSPLSTANKSNGNSVEDFLQSSSFGMNPFSSASNSAPTFNAITSSPNTVTSQGQMPSLSQNGFDGKSLAASPLVPASIPPHLFPTIFGFPFFGMPPTSTPSASSPMFGNANVPNSAGNLTSNQNGVSNESPIVPTTSSSDAEAKANPLPSMEPTSIQLPPLPPLFSVSSLTSSASESIKSETTQAEIRESALDLKRKFKDQTARSTTRKDSLQLSGQFAGQSTELKSENVKMESVEDKEKAENQSESDSKATGLPRMPPAQLGNPLDAIQKMYAETENTEPPPRQMLPLSKHQCAVCRKHFSSGSALQIHMRTHTGERPYKCDCCSRTFTTRGNLKVHMSTHDFHQNPSRRGRRIFDFPMGQPSAQSAFAALAQSNPMMAMFPFMGLENPAAMLGLPPFMANAAMTSALAQQIAQTKSNGGQNQSDKGKSLNDGESGSPSAVSLMQGMHCPLCQAVLGSPQDLYRHLEVHINSMGGGREENGTNQRSNEEMKSATVT</sequence>
<feature type="compositionally biased region" description="Polar residues" evidence="11">
    <location>
        <begin position="60"/>
        <end position="73"/>
    </location>
</feature>
<dbReference type="GO" id="GO:0000978">
    <property type="term" value="F:RNA polymerase II cis-regulatory region sequence-specific DNA binding"/>
    <property type="evidence" value="ECO:0007669"/>
    <property type="project" value="TreeGrafter"/>
</dbReference>
<dbReference type="GO" id="GO:0009791">
    <property type="term" value="P:post-embryonic development"/>
    <property type="evidence" value="ECO:0007669"/>
    <property type="project" value="UniProtKB-ARBA"/>
</dbReference>
<feature type="compositionally biased region" description="Pro residues" evidence="11">
    <location>
        <begin position="429"/>
        <end position="440"/>
    </location>
</feature>
<dbReference type="InterPro" id="IPR036236">
    <property type="entry name" value="Znf_C2H2_sf"/>
</dbReference>
<reference evidence="13" key="1">
    <citation type="submission" date="2022-01" db="EMBL/GenBank/DDBJ databases">
        <title>Genome Sequence Resource for Two Populations of Ditylenchus destructor, the Migratory Endoparasitic Phytonematode.</title>
        <authorList>
            <person name="Zhang H."/>
            <person name="Lin R."/>
            <person name="Xie B."/>
        </authorList>
    </citation>
    <scope>NUCLEOTIDE SEQUENCE</scope>
    <source>
        <strain evidence="13">BazhouSP</strain>
    </source>
</reference>
<gene>
    <name evidence="13" type="ORF">DdX_12657</name>
</gene>
<dbReference type="PANTHER" id="PTHR23233:SF84">
    <property type="entry name" value="FI23031P1"/>
    <property type="match status" value="1"/>
</dbReference>
<evidence type="ECO:0000256" key="8">
    <source>
        <dbReference type="ARBA" id="ARBA00023242"/>
    </source>
</evidence>
<feature type="compositionally biased region" description="Basic and acidic residues" evidence="11">
    <location>
        <begin position="944"/>
        <end position="956"/>
    </location>
</feature>
<dbReference type="InterPro" id="IPR013087">
    <property type="entry name" value="Znf_C2H2_type"/>
</dbReference>
<dbReference type="EMBL" id="JAKKPZ010000043">
    <property type="protein sequence ID" value="KAI1707067.1"/>
    <property type="molecule type" value="Genomic_DNA"/>
</dbReference>
<keyword evidence="5" id="KW-0862">Zinc</keyword>
<feature type="compositionally biased region" description="Polar residues" evidence="11">
    <location>
        <begin position="957"/>
        <end position="969"/>
    </location>
</feature>
<feature type="region of interest" description="Disordered" evidence="11">
    <location>
        <begin position="371"/>
        <end position="444"/>
    </location>
</feature>
<dbReference type="GO" id="GO:0048646">
    <property type="term" value="P:anatomical structure formation involved in morphogenesis"/>
    <property type="evidence" value="ECO:0007669"/>
    <property type="project" value="UniProtKB-ARBA"/>
</dbReference>
<dbReference type="GO" id="GO:0005634">
    <property type="term" value="C:nucleus"/>
    <property type="evidence" value="ECO:0007669"/>
    <property type="project" value="UniProtKB-SubCell"/>
</dbReference>
<feature type="domain" description="C2H2-type" evidence="12">
    <location>
        <begin position="1065"/>
        <end position="1092"/>
    </location>
</feature>
<evidence type="ECO:0000256" key="6">
    <source>
        <dbReference type="ARBA" id="ARBA00023015"/>
    </source>
</evidence>
<evidence type="ECO:0000256" key="10">
    <source>
        <dbReference type="PROSITE-ProRule" id="PRU00042"/>
    </source>
</evidence>
<dbReference type="Proteomes" id="UP001201812">
    <property type="component" value="Unassembled WGS sequence"/>
</dbReference>
<name>A0AAD4MU80_9BILA</name>
<feature type="compositionally biased region" description="Polar residues" evidence="11">
    <location>
        <begin position="394"/>
        <end position="404"/>
    </location>
</feature>
<feature type="region of interest" description="Disordered" evidence="11">
    <location>
        <begin position="312"/>
        <end position="333"/>
    </location>
</feature>
<dbReference type="GO" id="GO:0048513">
    <property type="term" value="P:animal organ development"/>
    <property type="evidence" value="ECO:0007669"/>
    <property type="project" value="UniProtKB-ARBA"/>
</dbReference>
<feature type="region of interest" description="Disordered" evidence="11">
    <location>
        <begin position="1"/>
        <end position="139"/>
    </location>
</feature>
<feature type="compositionally biased region" description="Low complexity" evidence="11">
    <location>
        <begin position="228"/>
        <end position="243"/>
    </location>
</feature>
<evidence type="ECO:0000256" key="9">
    <source>
        <dbReference type="ARBA" id="ARBA00038474"/>
    </source>
</evidence>
<feature type="compositionally biased region" description="Basic and acidic residues" evidence="11">
    <location>
        <begin position="415"/>
        <end position="424"/>
    </location>
</feature>
<keyword evidence="6" id="KW-0805">Transcription regulation</keyword>
<feature type="compositionally biased region" description="Polar residues" evidence="11">
    <location>
        <begin position="114"/>
        <end position="126"/>
    </location>
</feature>
<dbReference type="InterPro" id="IPR051565">
    <property type="entry name" value="Sal_C2H2-zinc-finger"/>
</dbReference>
<dbReference type="PROSITE" id="PS50157">
    <property type="entry name" value="ZINC_FINGER_C2H2_2"/>
    <property type="match status" value="5"/>
</dbReference>
<dbReference type="PROSITE" id="PS00028">
    <property type="entry name" value="ZINC_FINGER_C2H2_1"/>
    <property type="match status" value="6"/>
</dbReference>
<feature type="compositionally biased region" description="Low complexity" evidence="11">
    <location>
        <begin position="8"/>
        <end position="19"/>
    </location>
</feature>
<keyword evidence="7" id="KW-0804">Transcription</keyword>
<feature type="compositionally biased region" description="Low complexity" evidence="11">
    <location>
        <begin position="681"/>
        <end position="698"/>
    </location>
</feature>
<feature type="compositionally biased region" description="Polar residues" evidence="11">
    <location>
        <begin position="858"/>
        <end position="885"/>
    </location>
</feature>
<feature type="compositionally biased region" description="Polar residues" evidence="11">
    <location>
        <begin position="752"/>
        <end position="764"/>
    </location>
</feature>
<evidence type="ECO:0000256" key="11">
    <source>
        <dbReference type="SAM" id="MobiDB-lite"/>
    </source>
</evidence>
<feature type="compositionally biased region" description="Basic and acidic residues" evidence="11">
    <location>
        <begin position="970"/>
        <end position="994"/>
    </location>
</feature>
<feature type="domain" description="C2H2-type" evidence="12">
    <location>
        <begin position="561"/>
        <end position="588"/>
    </location>
</feature>
<dbReference type="Pfam" id="PF00096">
    <property type="entry name" value="zf-C2H2"/>
    <property type="match status" value="4"/>
</dbReference>
<feature type="compositionally biased region" description="Polar residues" evidence="11">
    <location>
        <begin position="1159"/>
        <end position="1170"/>
    </location>
</feature>
<evidence type="ECO:0000313" key="14">
    <source>
        <dbReference type="Proteomes" id="UP001201812"/>
    </source>
</evidence>
<comment type="subcellular location">
    <subcellularLocation>
        <location evidence="1">Nucleus</location>
    </subcellularLocation>
</comment>
<feature type="region of interest" description="Disordered" evidence="11">
    <location>
        <begin position="944"/>
        <end position="1009"/>
    </location>
</feature>
<dbReference type="AlphaFoldDB" id="A0AAD4MU80"/>
<feature type="region of interest" description="Disordered" evidence="11">
    <location>
        <begin position="858"/>
        <end position="907"/>
    </location>
</feature>
<keyword evidence="8" id="KW-0539">Nucleus</keyword>
<keyword evidence="3" id="KW-0677">Repeat</keyword>
<evidence type="ECO:0000256" key="7">
    <source>
        <dbReference type="ARBA" id="ARBA00023163"/>
    </source>
</evidence>
<evidence type="ECO:0000256" key="5">
    <source>
        <dbReference type="ARBA" id="ARBA00022833"/>
    </source>
</evidence>
<comment type="similarity">
    <text evidence="9">Belongs to the sal C2H2-type zinc-finger protein family.</text>
</comment>
<dbReference type="GO" id="GO:0008270">
    <property type="term" value="F:zinc ion binding"/>
    <property type="evidence" value="ECO:0007669"/>
    <property type="project" value="UniProtKB-KW"/>
</dbReference>
<dbReference type="GO" id="GO:0048699">
    <property type="term" value="P:generation of neurons"/>
    <property type="evidence" value="ECO:0007669"/>
    <property type="project" value="UniProtKB-ARBA"/>
</dbReference>
<dbReference type="GO" id="GO:0000981">
    <property type="term" value="F:DNA-binding transcription factor activity, RNA polymerase II-specific"/>
    <property type="evidence" value="ECO:0007669"/>
    <property type="project" value="TreeGrafter"/>
</dbReference>
<feature type="compositionally biased region" description="Polar residues" evidence="11">
    <location>
        <begin position="1178"/>
        <end position="1188"/>
    </location>
</feature>
<proteinExistence type="inferred from homology"/>
<dbReference type="FunFam" id="3.30.160.60:FF:000130">
    <property type="entry name" value="Spalt-like transcription factor 4"/>
    <property type="match status" value="1"/>
</dbReference>
<dbReference type="FunFam" id="3.30.160.60:FF:000446">
    <property type="entry name" value="Zinc finger protein"/>
    <property type="match status" value="1"/>
</dbReference>
<feature type="compositionally biased region" description="Polar residues" evidence="11">
    <location>
        <begin position="730"/>
        <end position="739"/>
    </location>
</feature>
<organism evidence="13 14">
    <name type="scientific">Ditylenchus destructor</name>
    <dbReference type="NCBI Taxonomy" id="166010"/>
    <lineage>
        <taxon>Eukaryota</taxon>
        <taxon>Metazoa</taxon>
        <taxon>Ecdysozoa</taxon>
        <taxon>Nematoda</taxon>
        <taxon>Chromadorea</taxon>
        <taxon>Rhabditida</taxon>
        <taxon>Tylenchina</taxon>
        <taxon>Tylenchomorpha</taxon>
        <taxon>Sphaerularioidea</taxon>
        <taxon>Anguinidae</taxon>
        <taxon>Anguininae</taxon>
        <taxon>Ditylenchus</taxon>
    </lineage>
</organism>
<dbReference type="GO" id="GO:0000122">
    <property type="term" value="P:negative regulation of transcription by RNA polymerase II"/>
    <property type="evidence" value="ECO:0007669"/>
    <property type="project" value="UniProtKB-ARBA"/>
</dbReference>
<feature type="region of interest" description="Disordered" evidence="11">
    <location>
        <begin position="1218"/>
        <end position="1242"/>
    </location>
</feature>
<feature type="domain" description="C2H2-type" evidence="12">
    <location>
        <begin position="589"/>
        <end position="616"/>
    </location>
</feature>
<keyword evidence="4 10" id="KW-0863">Zinc-finger</keyword>
<accession>A0AAD4MU80</accession>
<protein>
    <submittedName>
        <fullName evidence="13">Zinc-finger double domain-containing protein</fullName>
    </submittedName>
</protein>
<dbReference type="SMART" id="SM00355">
    <property type="entry name" value="ZnF_C2H2"/>
    <property type="match status" value="6"/>
</dbReference>
<dbReference type="SUPFAM" id="SSF57667">
    <property type="entry name" value="beta-beta-alpha zinc fingers"/>
    <property type="match status" value="3"/>
</dbReference>
<feature type="compositionally biased region" description="Low complexity" evidence="11">
    <location>
        <begin position="740"/>
        <end position="751"/>
    </location>
</feature>
<feature type="compositionally biased region" description="Polar residues" evidence="11">
    <location>
        <begin position="378"/>
        <end position="387"/>
    </location>
</feature>
<evidence type="ECO:0000256" key="3">
    <source>
        <dbReference type="ARBA" id="ARBA00022737"/>
    </source>
</evidence>
<evidence type="ECO:0000259" key="12">
    <source>
        <dbReference type="PROSITE" id="PS50157"/>
    </source>
</evidence>
<evidence type="ECO:0000256" key="2">
    <source>
        <dbReference type="ARBA" id="ARBA00022723"/>
    </source>
</evidence>
<dbReference type="GO" id="GO:0001708">
    <property type="term" value="P:cell fate specification"/>
    <property type="evidence" value="ECO:0007669"/>
    <property type="project" value="UniProtKB-ARBA"/>
</dbReference>
<feature type="domain" description="C2H2-type" evidence="12">
    <location>
        <begin position="643"/>
        <end position="671"/>
    </location>
</feature>
<feature type="domain" description="C2H2-type" evidence="12">
    <location>
        <begin position="1037"/>
        <end position="1064"/>
    </location>
</feature>
<dbReference type="FunFam" id="3.30.160.60:FF:002381">
    <property type="entry name" value="Putative spalt protein"/>
    <property type="match status" value="1"/>
</dbReference>
<dbReference type="FunFam" id="3.30.160.60:FF:000025">
    <property type="entry name" value="Spalt-like transcription factor 1"/>
    <property type="match status" value="1"/>
</dbReference>
<feature type="compositionally biased region" description="Basic and acidic residues" evidence="11">
    <location>
        <begin position="32"/>
        <end position="43"/>
    </location>
</feature>
<evidence type="ECO:0000256" key="1">
    <source>
        <dbReference type="ARBA" id="ARBA00004123"/>
    </source>
</evidence>
<feature type="region of interest" description="Disordered" evidence="11">
    <location>
        <begin position="673"/>
        <end position="764"/>
    </location>
</feature>
<evidence type="ECO:0000313" key="13">
    <source>
        <dbReference type="EMBL" id="KAI1707067.1"/>
    </source>
</evidence>
<feature type="compositionally biased region" description="Low complexity" evidence="11">
    <location>
        <begin position="104"/>
        <end position="113"/>
    </location>
</feature>
<feature type="compositionally biased region" description="Basic and acidic residues" evidence="11">
    <location>
        <begin position="1222"/>
        <end position="1242"/>
    </location>
</feature>
<dbReference type="Gene3D" id="3.30.160.60">
    <property type="entry name" value="Classic Zinc Finger"/>
    <property type="match status" value="4"/>
</dbReference>
<keyword evidence="2" id="KW-0479">Metal-binding</keyword>
<feature type="region of interest" description="Disordered" evidence="11">
    <location>
        <begin position="217"/>
        <end position="254"/>
    </location>
</feature>